<evidence type="ECO:0000313" key="3">
    <source>
        <dbReference type="Proteomes" id="UP001143330"/>
    </source>
</evidence>
<keyword evidence="3" id="KW-1185">Reference proteome</keyword>
<feature type="region of interest" description="Disordered" evidence="1">
    <location>
        <begin position="78"/>
        <end position="102"/>
    </location>
</feature>
<name>A0A9W6NCT3_9HYPH</name>
<reference evidence="2" key="1">
    <citation type="journal article" date="2014" name="Int. J. Syst. Evol. Microbiol.">
        <title>Complete genome sequence of Corynebacterium casei LMG S-19264T (=DSM 44701T), isolated from a smear-ripened cheese.</title>
        <authorList>
            <consortium name="US DOE Joint Genome Institute (JGI-PGF)"/>
            <person name="Walter F."/>
            <person name="Albersmeier A."/>
            <person name="Kalinowski J."/>
            <person name="Ruckert C."/>
        </authorList>
    </citation>
    <scope>NUCLEOTIDE SEQUENCE</scope>
    <source>
        <strain evidence="2">VKM B-2789</strain>
    </source>
</reference>
<dbReference type="EMBL" id="BSFM01000017">
    <property type="protein sequence ID" value="GLK86143.1"/>
    <property type="molecule type" value="Genomic_DNA"/>
</dbReference>
<organism evidence="2 3">
    <name type="scientific">Ancylobacter defluvii</name>
    <dbReference type="NCBI Taxonomy" id="1282440"/>
    <lineage>
        <taxon>Bacteria</taxon>
        <taxon>Pseudomonadati</taxon>
        <taxon>Pseudomonadota</taxon>
        <taxon>Alphaproteobacteria</taxon>
        <taxon>Hyphomicrobiales</taxon>
        <taxon>Xanthobacteraceae</taxon>
        <taxon>Ancylobacter</taxon>
    </lineage>
</organism>
<reference evidence="2" key="2">
    <citation type="submission" date="2023-01" db="EMBL/GenBank/DDBJ databases">
        <authorList>
            <person name="Sun Q."/>
            <person name="Evtushenko L."/>
        </authorList>
    </citation>
    <scope>NUCLEOTIDE SEQUENCE</scope>
    <source>
        <strain evidence="2">VKM B-2789</strain>
    </source>
</reference>
<proteinExistence type="predicted"/>
<dbReference type="Proteomes" id="UP001143330">
    <property type="component" value="Unassembled WGS sequence"/>
</dbReference>
<dbReference type="RefSeq" id="WP_213360390.1">
    <property type="nucleotide sequence ID" value="NZ_BSFM01000017.1"/>
</dbReference>
<comment type="caution">
    <text evidence="2">The sequence shown here is derived from an EMBL/GenBank/DDBJ whole genome shotgun (WGS) entry which is preliminary data.</text>
</comment>
<dbReference type="AlphaFoldDB" id="A0A9W6NCT3"/>
<accession>A0A9W6NCT3</accession>
<gene>
    <name evidence="2" type="ORF">GCM10017653_42130</name>
</gene>
<evidence type="ECO:0000313" key="2">
    <source>
        <dbReference type="EMBL" id="GLK86143.1"/>
    </source>
</evidence>
<sequence length="102" mass="11032">MTKVEQCGRRIIRGLFNSTRSAPEGLGDLDLLFRQIRQTDIVDQMRIVPQPALKVAAKADLQRQVARIRRKVAGPSCRGDVAAGAKNAPGRTVGCGPPHCCP</sequence>
<evidence type="ECO:0000256" key="1">
    <source>
        <dbReference type="SAM" id="MobiDB-lite"/>
    </source>
</evidence>
<protein>
    <submittedName>
        <fullName evidence="2">Uncharacterized protein</fullName>
    </submittedName>
</protein>